<keyword evidence="7 10" id="KW-0653">Protein transport</keyword>
<dbReference type="Pfam" id="PF25140">
    <property type="entry name" value="PGAP1_TMD"/>
    <property type="match status" value="2"/>
</dbReference>
<dbReference type="GO" id="GO:0006505">
    <property type="term" value="P:GPI anchor metabolic process"/>
    <property type="evidence" value="ECO:0007669"/>
    <property type="project" value="TreeGrafter"/>
</dbReference>
<dbReference type="GO" id="GO:0015031">
    <property type="term" value="P:protein transport"/>
    <property type="evidence" value="ECO:0007669"/>
    <property type="project" value="UniProtKB-KW"/>
</dbReference>
<feature type="transmembrane region" description="Helical" evidence="10">
    <location>
        <begin position="1323"/>
        <end position="1343"/>
    </location>
</feature>
<dbReference type="Gene3D" id="3.40.50.1820">
    <property type="entry name" value="alpha/beta hydrolase"/>
    <property type="match status" value="1"/>
</dbReference>
<evidence type="ECO:0000256" key="11">
    <source>
        <dbReference type="SAM" id="MobiDB-lite"/>
    </source>
</evidence>
<dbReference type="InterPro" id="IPR029058">
    <property type="entry name" value="AB_hydrolase_fold"/>
</dbReference>
<keyword evidence="16" id="KW-1185">Reference proteome</keyword>
<comment type="subcellular location">
    <subcellularLocation>
        <location evidence="1">Endoplasmic reticulum membrane</location>
        <topology evidence="1">Multi-pass membrane protein</topology>
    </subcellularLocation>
</comment>
<evidence type="ECO:0000313" key="16">
    <source>
        <dbReference type="Proteomes" id="UP000478008"/>
    </source>
</evidence>
<feature type="domain" description="GPI inositol-deacylase PGAP1-like alpha/beta" evidence="13">
    <location>
        <begin position="390"/>
        <end position="468"/>
    </location>
</feature>
<dbReference type="InterPro" id="IPR039529">
    <property type="entry name" value="PGAP1/BST1"/>
</dbReference>
<feature type="transmembrane region" description="Helical" evidence="10">
    <location>
        <begin position="1057"/>
        <end position="1075"/>
    </location>
</feature>
<evidence type="ECO:0000256" key="12">
    <source>
        <dbReference type="SAM" id="SignalP"/>
    </source>
</evidence>
<evidence type="ECO:0000256" key="2">
    <source>
        <dbReference type="ARBA" id="ARBA00006931"/>
    </source>
</evidence>
<proteinExistence type="inferred from homology"/>
<dbReference type="GO" id="GO:0006888">
    <property type="term" value="P:endoplasmic reticulum to Golgi vesicle-mediated transport"/>
    <property type="evidence" value="ECO:0007669"/>
    <property type="project" value="TreeGrafter"/>
</dbReference>
<dbReference type="SUPFAM" id="SSF53474">
    <property type="entry name" value="alpha/beta-Hydrolases"/>
    <property type="match status" value="1"/>
</dbReference>
<feature type="transmembrane region" description="Helical" evidence="10">
    <location>
        <begin position="894"/>
        <end position="917"/>
    </location>
</feature>
<dbReference type="PANTHER" id="PTHR15495:SF7">
    <property type="entry name" value="GPI INOSITOL-DEACYLASE"/>
    <property type="match status" value="1"/>
</dbReference>
<evidence type="ECO:0000259" key="14">
    <source>
        <dbReference type="Pfam" id="PF25140"/>
    </source>
</evidence>
<feature type="transmembrane region" description="Helical" evidence="10">
    <location>
        <begin position="1007"/>
        <end position="1036"/>
    </location>
</feature>
<evidence type="ECO:0000256" key="8">
    <source>
        <dbReference type="ARBA" id="ARBA00022989"/>
    </source>
</evidence>
<keyword evidence="4 10" id="KW-0812">Transmembrane</keyword>
<feature type="transmembrane region" description="Helical" evidence="10">
    <location>
        <begin position="1295"/>
        <end position="1317"/>
    </location>
</feature>
<gene>
    <name evidence="15" type="ORF">DEBR0S2_19570G</name>
</gene>
<accession>A0A7D9D0J0</accession>
<dbReference type="GO" id="GO:0050185">
    <property type="term" value="F:phosphatidylinositol deacylase activity"/>
    <property type="evidence" value="ECO:0007669"/>
    <property type="project" value="TreeGrafter"/>
</dbReference>
<evidence type="ECO:0000256" key="9">
    <source>
        <dbReference type="ARBA" id="ARBA00023136"/>
    </source>
</evidence>
<dbReference type="InterPro" id="IPR056824">
    <property type="entry name" value="PGAP1_TMD"/>
</dbReference>
<feature type="domain" description="GPI inositol-deacylase transmembrane" evidence="14">
    <location>
        <begin position="1214"/>
        <end position="1340"/>
    </location>
</feature>
<protein>
    <recommendedName>
        <fullName evidence="10">GPI inositol-deacylase</fullName>
        <ecNumber evidence="10">3.1.-.-</ecNumber>
    </recommendedName>
</protein>
<dbReference type="PANTHER" id="PTHR15495">
    <property type="entry name" value="NEGATIVE REGULATOR OF VESICLE FORMATION-RELATED"/>
    <property type="match status" value="1"/>
</dbReference>
<feature type="chain" id="PRO_5028854085" description="GPI inositol-deacylase" evidence="12">
    <location>
        <begin position="31"/>
        <end position="1364"/>
    </location>
</feature>
<comment type="function">
    <text evidence="10">Involved in inositol deacylation of GPI-anchored proteins which plays important roles in the quality control and ER-associated degradation of GPI-anchored proteins.</text>
</comment>
<evidence type="ECO:0000313" key="15">
    <source>
        <dbReference type="EMBL" id="VUG17932.1"/>
    </source>
</evidence>
<dbReference type="EC" id="3.1.-.-" evidence="10"/>
<evidence type="ECO:0000259" key="13">
    <source>
        <dbReference type="Pfam" id="PF07819"/>
    </source>
</evidence>
<feature type="compositionally biased region" description="Basic and acidic residues" evidence="11">
    <location>
        <begin position="660"/>
        <end position="670"/>
    </location>
</feature>
<feature type="transmembrane region" description="Helical" evidence="10">
    <location>
        <begin position="1237"/>
        <end position="1257"/>
    </location>
</feature>
<dbReference type="Proteomes" id="UP000478008">
    <property type="component" value="Unassembled WGS sequence"/>
</dbReference>
<keyword evidence="12" id="KW-0732">Signal</keyword>
<dbReference type="EMBL" id="CABFWN010000002">
    <property type="protein sequence ID" value="VUG17932.1"/>
    <property type="molecule type" value="Genomic_DNA"/>
</dbReference>
<evidence type="ECO:0000256" key="1">
    <source>
        <dbReference type="ARBA" id="ARBA00004477"/>
    </source>
</evidence>
<name>A0A7D9D0J0_DEKBR</name>
<feature type="transmembrane region" description="Helical" evidence="10">
    <location>
        <begin position="1081"/>
        <end position="1100"/>
    </location>
</feature>
<organism evidence="15 16">
    <name type="scientific">Dekkera bruxellensis</name>
    <name type="common">Brettanomyces custersii</name>
    <dbReference type="NCBI Taxonomy" id="5007"/>
    <lineage>
        <taxon>Eukaryota</taxon>
        <taxon>Fungi</taxon>
        <taxon>Dikarya</taxon>
        <taxon>Ascomycota</taxon>
        <taxon>Saccharomycotina</taxon>
        <taxon>Pichiomycetes</taxon>
        <taxon>Pichiales</taxon>
        <taxon>Pichiaceae</taxon>
        <taxon>Brettanomyces</taxon>
    </lineage>
</organism>
<evidence type="ECO:0000256" key="5">
    <source>
        <dbReference type="ARBA" id="ARBA00022801"/>
    </source>
</evidence>
<keyword evidence="8 10" id="KW-1133">Transmembrane helix</keyword>
<keyword evidence="5 10" id="KW-0378">Hydrolase</keyword>
<feature type="signal peptide" evidence="12">
    <location>
        <begin position="1"/>
        <end position="30"/>
    </location>
</feature>
<feature type="transmembrane region" description="Helical" evidence="10">
    <location>
        <begin position="929"/>
        <end position="955"/>
    </location>
</feature>
<evidence type="ECO:0000256" key="4">
    <source>
        <dbReference type="ARBA" id="ARBA00022692"/>
    </source>
</evidence>
<sequence>MVLRMVTMTGILMLALIGMSFRQAPGGCDAGKCRGVYMSPAYARVDGFDGTHTRFASKYSLYLYREQGKDRLPDGPGGLGGGFRLTGTPVLFIPGNAGSYKQVRSIAAEAAAQFYGERGENSREEKIYLDRDNNFIGGPRGSNGTNLDFFAADFNGDFTAFHGRTMLDQSEYLNEAVRFILSLYRGNKHPATSVILVGHSMGGVVARVMLTLPNYLPGSVTTILTLAAPHAAAPATFDKELLDVFSETNEYWRLGYAREESGRGLHKREQANKAELGKATLDELDKADLDTATFDKLEKANLATLDKLEKATLHIATLDKLDKAVRGSRNQDNVKPDQDNANDDIDASTIAIQKKAILNKAAKKKYTPNIDDKPKANAKAVSKKAKRIHNKASQARERLCNVTVVSITGGILDTTLPAALTVLTGLVPASHGLTVSTSGIPGVWTPMDHLAIVWCDQLRRIVARALLDVTDASMQPLPVEQRMRIFRRNFVGNVEGKMHDMGIAKGNAQGKTQGKNIAQVIAQGNVQGNTQGIPRFGLKIDLKQLKDSARERSFELPRSASRRGLGTPAIHLFHLAGARFDMLSSVRPASMAQLAAGSAPAVLLCRAVPEQQQDGDVVFDYTTPATSEFVQLECVDLEKNVEVVPRSIGSIGASRDLVKGSNDDFSRSSEDSSQFADDSSQLAEDSSQLSDDSSQFSDDSSLSLDDPSSGGSTFFSLHLSSSTLRGFNTVVIAEQDAAVPVRHFFLAGLEPQAAGRVSLGRRSLWTLLTRGYDLTLPSHRPLAIDVDVPSARTALLAYRVALRYRPSVRERFAPLLRQSAGDEVKWHVALGGSRCGTGHVTVRIMGATPFVPYNKTTSHLTLRLFADTLASDRIMDVYISIDWFQSLRNLVLPYRLSVVGLPLSVVAAALLLQLAHYSSRGVFPPFRTALLWLCRPGVLGSALLAAAALVAALAAHPGLQALFARLDPAQPRTADSLLRAVGDTDTRSDNCFLGIGEPALWFYGPCALAIAVSLVAVLSTLVSGACSAVASACLRVTRCIRHPRLGGAGAAHGRRRTGAALLLMALVLLYLPYQFAFVVCYGTQIFVVLRAHVLVVMETARNSKAVSVRISGSLGNSRTCIANKAYGVNTINDAGEIDANRADTKEVDDVNSEEVISDVNNVNAVNSANSANSDDNVGDVNSANSVDDFGDVDNVDDVNSLNSFNVNSGFNASAYATSTNANAFSALLNYRNFNLSLLLLMTCVLPINIPVLIVWVHNFSLKWATPFSSHHNILAVLPIVLLVQMNNSGCLFSPIVLRSQQLLTGLLILYLVFYSLLFGTTHLFLLHHLFNLLCAWFLFLLFCDFLRTHHASLAATRQRLHKIH</sequence>
<evidence type="ECO:0000256" key="6">
    <source>
        <dbReference type="ARBA" id="ARBA00022824"/>
    </source>
</evidence>
<evidence type="ECO:0000256" key="10">
    <source>
        <dbReference type="RuleBase" id="RU365011"/>
    </source>
</evidence>
<feature type="region of interest" description="Disordered" evidence="11">
    <location>
        <begin position="660"/>
        <end position="708"/>
    </location>
</feature>
<dbReference type="Pfam" id="PF07819">
    <property type="entry name" value="PGAP1"/>
    <property type="match status" value="2"/>
</dbReference>
<reference evidence="15 16" key="1">
    <citation type="submission" date="2019-07" db="EMBL/GenBank/DDBJ databases">
        <authorList>
            <person name="Friedrich A."/>
            <person name="Schacherer J."/>
        </authorList>
    </citation>
    <scope>NUCLEOTIDE SEQUENCE [LARGE SCALE GENOMIC DNA]</scope>
</reference>
<dbReference type="GO" id="GO:0005789">
    <property type="term" value="C:endoplasmic reticulum membrane"/>
    <property type="evidence" value="ECO:0007669"/>
    <property type="project" value="UniProtKB-SubCell"/>
</dbReference>
<keyword evidence="6 10" id="KW-0256">Endoplasmic reticulum</keyword>
<feature type="domain" description="GPI inositol-deacylase transmembrane" evidence="14">
    <location>
        <begin position="901"/>
        <end position="1099"/>
    </location>
</feature>
<comment type="similarity">
    <text evidence="2 10">Belongs to the GPI inositol-deacylase family.</text>
</comment>
<keyword evidence="3 10" id="KW-0813">Transport</keyword>
<evidence type="ECO:0000256" key="3">
    <source>
        <dbReference type="ARBA" id="ARBA00022448"/>
    </source>
</evidence>
<dbReference type="InterPro" id="IPR012908">
    <property type="entry name" value="PGAP1-ab_dom-like"/>
</dbReference>
<feature type="domain" description="GPI inositol-deacylase PGAP1-like alpha/beta" evidence="13">
    <location>
        <begin position="85"/>
        <end position="261"/>
    </location>
</feature>
<evidence type="ECO:0000256" key="7">
    <source>
        <dbReference type="ARBA" id="ARBA00022927"/>
    </source>
</evidence>
<keyword evidence="9 10" id="KW-0472">Membrane</keyword>
<feature type="compositionally biased region" description="Low complexity" evidence="11">
    <location>
        <begin position="677"/>
        <end position="708"/>
    </location>
</feature>